<dbReference type="InterPro" id="IPR012999">
    <property type="entry name" value="Pyr_OxRdtase_I_AS"/>
</dbReference>
<keyword evidence="10" id="KW-1015">Disulfide bond</keyword>
<dbReference type="Pfam" id="PF07992">
    <property type="entry name" value="Pyr_redox_2"/>
    <property type="match status" value="1"/>
</dbReference>
<keyword evidence="9 14" id="KW-0520">NAD</keyword>
<evidence type="ECO:0000256" key="2">
    <source>
        <dbReference type="ARBA" id="ARBA00007532"/>
    </source>
</evidence>
<sequence>MAEEYDLVILGAGTGGYVAAIRAAQHGLKVAVVEKEKLGGTCLHKGCIPSKALLRSAEVFATSKRSEEFGVITNEVSLDFKKVQARKESIVDQLHRGVQHLLKKGKIDVYEGTGRILGPSIFSPTPGTISVERSDGEENTMLIPQYVLIATGSSPRELPGLAADGKYVLTSDHALELEVLPKSIIIVGGGVIGIEWASMLNDFGVEVTVIEYSEQILPTEDAAIAKEAARILKNKGIKMVTGAKVLPETLEKGQGVTVQAEVKGQQELYHADQLLLSVGRSANVADIGLENTDIQVEDGVIVVNEFNQTKESHMYAIGDVIGGLQLAHVASHEGIVAVDHIAGKKPDPINYDTVAKCIYSNPEVASVGLTEKQAVEQGYQIKVGTFPFKAIGKALVYGETDGFVKVIANEDNQDVLGVHMIGPHVTDLISEAALAKVLDAAHFEVAEMIHPHPTLSEVIGEAALAVDGLAIHS</sequence>
<dbReference type="PIRSF" id="PIRSF000350">
    <property type="entry name" value="Mercury_reductase_MerA"/>
    <property type="match status" value="1"/>
</dbReference>
<keyword evidence="6 16" id="KW-0285">Flavoprotein</keyword>
<evidence type="ECO:0000256" key="5">
    <source>
        <dbReference type="ARBA" id="ARBA00022490"/>
    </source>
</evidence>
<feature type="binding site" evidence="14">
    <location>
        <position position="279"/>
    </location>
    <ligand>
        <name>NAD(+)</name>
        <dbReference type="ChEBI" id="CHEBI:57540"/>
    </ligand>
</feature>
<dbReference type="EMBL" id="JAKRYL010000003">
    <property type="protein sequence ID" value="MCL7746163.1"/>
    <property type="molecule type" value="Genomic_DNA"/>
</dbReference>
<gene>
    <name evidence="19" type="primary">lpdA</name>
    <name evidence="19" type="ORF">MF646_03410</name>
</gene>
<dbReference type="InterPro" id="IPR001100">
    <property type="entry name" value="Pyr_nuc-diS_OxRdtase"/>
</dbReference>
<feature type="active site" description="Proton acceptor" evidence="13">
    <location>
        <position position="452"/>
    </location>
</feature>
<keyword evidence="14" id="KW-0547">Nucleotide-binding</keyword>
<dbReference type="Proteomes" id="UP001139150">
    <property type="component" value="Unassembled WGS sequence"/>
</dbReference>
<dbReference type="SUPFAM" id="SSF55424">
    <property type="entry name" value="FAD/NAD-linked reductases, dimerisation (C-terminal) domain"/>
    <property type="match status" value="1"/>
</dbReference>
<dbReference type="PANTHER" id="PTHR22912">
    <property type="entry name" value="DISULFIDE OXIDOREDUCTASE"/>
    <property type="match status" value="1"/>
</dbReference>
<evidence type="ECO:0000256" key="3">
    <source>
        <dbReference type="ARBA" id="ARBA00012608"/>
    </source>
</evidence>
<evidence type="ECO:0000256" key="4">
    <source>
        <dbReference type="ARBA" id="ARBA00016961"/>
    </source>
</evidence>
<dbReference type="InterPro" id="IPR004099">
    <property type="entry name" value="Pyr_nucl-diS_OxRdtase_dimer"/>
</dbReference>
<evidence type="ECO:0000256" key="12">
    <source>
        <dbReference type="ARBA" id="ARBA00049187"/>
    </source>
</evidence>
<feature type="domain" description="Pyridine nucleotide-disulphide oxidoreductase dimerisation" evidence="17">
    <location>
        <begin position="354"/>
        <end position="463"/>
    </location>
</feature>
<dbReference type="GO" id="GO:0050660">
    <property type="term" value="F:flavin adenine dinucleotide binding"/>
    <property type="evidence" value="ECO:0007669"/>
    <property type="project" value="InterPro"/>
</dbReference>
<dbReference type="EC" id="1.8.1.4" evidence="3 16"/>
<feature type="disulfide bond" description="Redox-active" evidence="15">
    <location>
        <begin position="42"/>
        <end position="47"/>
    </location>
</feature>
<reference evidence="19" key="1">
    <citation type="submission" date="2022-02" db="EMBL/GenBank/DDBJ databases">
        <title>Halalkalibacter sp. nov. isolated from Lonar Lake, India.</title>
        <authorList>
            <person name="Joshi A."/>
            <person name="Thite S."/>
            <person name="Lodha T."/>
        </authorList>
    </citation>
    <scope>NUCLEOTIDE SEQUENCE</scope>
    <source>
        <strain evidence="19">MEB205</strain>
    </source>
</reference>
<evidence type="ECO:0000313" key="19">
    <source>
        <dbReference type="EMBL" id="MCL7746163.1"/>
    </source>
</evidence>
<dbReference type="FunFam" id="3.30.390.30:FF:000001">
    <property type="entry name" value="Dihydrolipoyl dehydrogenase"/>
    <property type="match status" value="1"/>
</dbReference>
<evidence type="ECO:0000256" key="8">
    <source>
        <dbReference type="ARBA" id="ARBA00023002"/>
    </source>
</evidence>
<dbReference type="PRINTS" id="PR00411">
    <property type="entry name" value="PNDRDTASEI"/>
</dbReference>
<dbReference type="RefSeq" id="WP_250095095.1">
    <property type="nucleotide sequence ID" value="NZ_JAKRYL010000003.1"/>
</dbReference>
<accession>A0A9X1ZWW5</accession>
<keyword evidence="11 16" id="KW-0676">Redox-active center</keyword>
<evidence type="ECO:0000256" key="14">
    <source>
        <dbReference type="PIRSR" id="PIRSR000350-3"/>
    </source>
</evidence>
<evidence type="ECO:0000256" key="16">
    <source>
        <dbReference type="RuleBase" id="RU003692"/>
    </source>
</evidence>
<proteinExistence type="inferred from homology"/>
<evidence type="ECO:0000313" key="20">
    <source>
        <dbReference type="Proteomes" id="UP001139150"/>
    </source>
</evidence>
<dbReference type="Pfam" id="PF02852">
    <property type="entry name" value="Pyr_redox_dim"/>
    <property type="match status" value="1"/>
</dbReference>
<protein>
    <recommendedName>
        <fullName evidence="4 16">Dihydrolipoyl dehydrogenase</fullName>
        <ecNumber evidence="3 16">1.8.1.4</ecNumber>
    </recommendedName>
</protein>
<evidence type="ECO:0000259" key="17">
    <source>
        <dbReference type="Pfam" id="PF02852"/>
    </source>
</evidence>
<dbReference type="InterPro" id="IPR036188">
    <property type="entry name" value="FAD/NAD-bd_sf"/>
</dbReference>
<dbReference type="InterPro" id="IPR050151">
    <property type="entry name" value="Class-I_Pyr_Nuc-Dis_Oxidored"/>
</dbReference>
<feature type="binding site" evidence="14">
    <location>
        <position position="319"/>
    </location>
    <ligand>
        <name>FAD</name>
        <dbReference type="ChEBI" id="CHEBI:57692"/>
    </ligand>
</feature>
<comment type="subcellular location">
    <subcellularLocation>
        <location evidence="1">Cytoplasm</location>
    </subcellularLocation>
</comment>
<keyword evidence="8 16" id="KW-0560">Oxidoreductase</keyword>
<evidence type="ECO:0000256" key="13">
    <source>
        <dbReference type="PIRSR" id="PIRSR000350-2"/>
    </source>
</evidence>
<dbReference type="GO" id="GO:0006103">
    <property type="term" value="P:2-oxoglutarate metabolic process"/>
    <property type="evidence" value="ECO:0007669"/>
    <property type="project" value="TreeGrafter"/>
</dbReference>
<dbReference type="Gene3D" id="3.30.390.30">
    <property type="match status" value="1"/>
</dbReference>
<evidence type="ECO:0000256" key="6">
    <source>
        <dbReference type="ARBA" id="ARBA00022630"/>
    </source>
</evidence>
<comment type="cofactor">
    <cofactor evidence="14 16">
        <name>FAD</name>
        <dbReference type="ChEBI" id="CHEBI:57692"/>
    </cofactor>
    <text evidence="14 16">Binds 1 FAD per subunit.</text>
</comment>
<evidence type="ECO:0000256" key="7">
    <source>
        <dbReference type="ARBA" id="ARBA00022827"/>
    </source>
</evidence>
<dbReference type="InterPro" id="IPR023753">
    <property type="entry name" value="FAD/NAD-binding_dom"/>
</dbReference>
<evidence type="ECO:0000256" key="10">
    <source>
        <dbReference type="ARBA" id="ARBA00023157"/>
    </source>
</evidence>
<feature type="binding site" evidence="14">
    <location>
        <begin position="151"/>
        <end position="153"/>
    </location>
    <ligand>
        <name>FAD</name>
        <dbReference type="ChEBI" id="CHEBI:57692"/>
    </ligand>
</feature>
<feature type="binding site" evidence="14">
    <location>
        <position position="114"/>
    </location>
    <ligand>
        <name>FAD</name>
        <dbReference type="ChEBI" id="CHEBI:57692"/>
    </ligand>
</feature>
<comment type="catalytic activity">
    <reaction evidence="12 16">
        <text>N(6)-[(R)-dihydrolipoyl]-L-lysyl-[protein] + NAD(+) = N(6)-[(R)-lipoyl]-L-lysyl-[protein] + NADH + H(+)</text>
        <dbReference type="Rhea" id="RHEA:15045"/>
        <dbReference type="Rhea" id="RHEA-COMP:10474"/>
        <dbReference type="Rhea" id="RHEA-COMP:10475"/>
        <dbReference type="ChEBI" id="CHEBI:15378"/>
        <dbReference type="ChEBI" id="CHEBI:57540"/>
        <dbReference type="ChEBI" id="CHEBI:57945"/>
        <dbReference type="ChEBI" id="CHEBI:83099"/>
        <dbReference type="ChEBI" id="CHEBI:83100"/>
        <dbReference type="EC" id="1.8.1.4"/>
    </reaction>
</comment>
<dbReference type="Gene3D" id="3.50.50.60">
    <property type="entry name" value="FAD/NAD(P)-binding domain"/>
    <property type="match status" value="2"/>
</dbReference>
<evidence type="ECO:0000256" key="1">
    <source>
        <dbReference type="ARBA" id="ARBA00004496"/>
    </source>
</evidence>
<evidence type="ECO:0000256" key="9">
    <source>
        <dbReference type="ARBA" id="ARBA00023027"/>
    </source>
</evidence>
<comment type="caution">
    <text evidence="19">The sequence shown here is derived from an EMBL/GenBank/DDBJ whole genome shotgun (WGS) entry which is preliminary data.</text>
</comment>
<feature type="binding site" evidence="14">
    <location>
        <position position="51"/>
    </location>
    <ligand>
        <name>FAD</name>
        <dbReference type="ChEBI" id="CHEBI:57692"/>
    </ligand>
</feature>
<feature type="domain" description="FAD/NAD(P)-binding" evidence="18">
    <location>
        <begin position="5"/>
        <end position="334"/>
    </location>
</feature>
<dbReference type="AlphaFoldDB" id="A0A9X1ZWW5"/>
<organism evidence="19 20">
    <name type="scientific">Halalkalibacter alkaliphilus</name>
    <dbReference type="NCBI Taxonomy" id="2917993"/>
    <lineage>
        <taxon>Bacteria</taxon>
        <taxon>Bacillati</taxon>
        <taxon>Bacillota</taxon>
        <taxon>Bacilli</taxon>
        <taxon>Bacillales</taxon>
        <taxon>Bacillaceae</taxon>
        <taxon>Halalkalibacter</taxon>
    </lineage>
</organism>
<evidence type="ECO:0000259" key="18">
    <source>
        <dbReference type="Pfam" id="PF07992"/>
    </source>
</evidence>
<dbReference type="NCBIfam" id="TIGR01350">
    <property type="entry name" value="lipoamide_DH"/>
    <property type="match status" value="1"/>
</dbReference>
<keyword evidence="7 14" id="KW-0274">FAD</keyword>
<keyword evidence="20" id="KW-1185">Reference proteome</keyword>
<feature type="binding site" evidence="14">
    <location>
        <begin position="188"/>
        <end position="195"/>
    </location>
    <ligand>
        <name>NAD(+)</name>
        <dbReference type="ChEBI" id="CHEBI:57540"/>
    </ligand>
</feature>
<dbReference type="InterPro" id="IPR006258">
    <property type="entry name" value="Lipoamide_DH"/>
</dbReference>
<dbReference type="SUPFAM" id="SSF51905">
    <property type="entry name" value="FAD/NAD(P)-binding domain"/>
    <property type="match status" value="1"/>
</dbReference>
<dbReference type="PRINTS" id="PR00368">
    <property type="entry name" value="FADPNR"/>
</dbReference>
<dbReference type="GO" id="GO:0004148">
    <property type="term" value="F:dihydrolipoyl dehydrogenase (NADH) activity"/>
    <property type="evidence" value="ECO:0007669"/>
    <property type="project" value="UniProtKB-EC"/>
</dbReference>
<comment type="miscellaneous">
    <text evidence="16">The active site is a redox-active disulfide bond.</text>
</comment>
<feature type="binding site" evidence="14">
    <location>
        <position position="211"/>
    </location>
    <ligand>
        <name>NAD(+)</name>
        <dbReference type="ChEBI" id="CHEBI:57540"/>
    </ligand>
</feature>
<evidence type="ECO:0000256" key="15">
    <source>
        <dbReference type="PIRSR" id="PIRSR000350-4"/>
    </source>
</evidence>
<comment type="similarity">
    <text evidence="2 16">Belongs to the class-I pyridine nucleotide-disulfide oxidoreductase family.</text>
</comment>
<dbReference type="PROSITE" id="PS00076">
    <property type="entry name" value="PYRIDINE_REDOX_1"/>
    <property type="match status" value="1"/>
</dbReference>
<evidence type="ECO:0000256" key="11">
    <source>
        <dbReference type="ARBA" id="ARBA00023284"/>
    </source>
</evidence>
<dbReference type="InterPro" id="IPR016156">
    <property type="entry name" value="FAD/NAD-linked_Rdtase_dimer_sf"/>
</dbReference>
<dbReference type="GO" id="GO:0005737">
    <property type="term" value="C:cytoplasm"/>
    <property type="evidence" value="ECO:0007669"/>
    <property type="project" value="UniProtKB-SubCell"/>
</dbReference>
<name>A0A9X1ZWW5_9BACI</name>
<keyword evidence="5" id="KW-0963">Cytoplasm</keyword>
<dbReference type="PANTHER" id="PTHR22912:SF217">
    <property type="entry name" value="DIHYDROLIPOYL DEHYDROGENASE"/>
    <property type="match status" value="1"/>
</dbReference>